<evidence type="ECO:0000256" key="5">
    <source>
        <dbReference type="ARBA" id="ARBA00022917"/>
    </source>
</evidence>
<dbReference type="InterPro" id="IPR002300">
    <property type="entry name" value="aa-tRNA-synth_Ia"/>
</dbReference>
<dbReference type="InterPro" id="IPR013155">
    <property type="entry name" value="M/V/L/I-tRNA-synth_anticd-bd"/>
</dbReference>
<dbReference type="SUPFAM" id="SSF50677">
    <property type="entry name" value="ValRS/IleRS/LeuRS editing domain"/>
    <property type="match status" value="1"/>
</dbReference>
<dbReference type="InterPro" id="IPR033708">
    <property type="entry name" value="Anticodon_Ile_BEm"/>
</dbReference>
<organism evidence="10 11">
    <name type="scientific">Tilletia horrida</name>
    <dbReference type="NCBI Taxonomy" id="155126"/>
    <lineage>
        <taxon>Eukaryota</taxon>
        <taxon>Fungi</taxon>
        <taxon>Dikarya</taxon>
        <taxon>Basidiomycota</taxon>
        <taxon>Ustilaginomycotina</taxon>
        <taxon>Exobasidiomycetes</taxon>
        <taxon>Tilletiales</taxon>
        <taxon>Tilletiaceae</taxon>
        <taxon>Tilletia</taxon>
    </lineage>
</organism>
<evidence type="ECO:0000259" key="9">
    <source>
        <dbReference type="Pfam" id="PF08264"/>
    </source>
</evidence>
<evidence type="ECO:0000256" key="3">
    <source>
        <dbReference type="ARBA" id="ARBA00022741"/>
    </source>
</evidence>
<dbReference type="Proteomes" id="UP001176517">
    <property type="component" value="Unassembled WGS sequence"/>
</dbReference>
<evidence type="ECO:0000256" key="7">
    <source>
        <dbReference type="ARBA" id="ARBA00032665"/>
    </source>
</evidence>
<keyword evidence="6" id="KW-0030">Aminoacyl-tRNA synthetase</keyword>
<reference evidence="10" key="1">
    <citation type="journal article" date="2023" name="PhytoFront">
        <title>Draft Genome Resources of Seven Strains of Tilletia horrida, Causal Agent of Kernel Smut of Rice.</title>
        <authorList>
            <person name="Khanal S."/>
            <person name="Antony Babu S."/>
            <person name="Zhou X.G."/>
        </authorList>
    </citation>
    <scope>NUCLEOTIDE SEQUENCE</scope>
    <source>
        <strain evidence="10">TX6</strain>
    </source>
</reference>
<proteinExistence type="predicted"/>
<dbReference type="GO" id="GO:0032543">
    <property type="term" value="P:mitochondrial translation"/>
    <property type="evidence" value="ECO:0007669"/>
    <property type="project" value="TreeGrafter"/>
</dbReference>
<dbReference type="GO" id="GO:0000049">
    <property type="term" value="F:tRNA binding"/>
    <property type="evidence" value="ECO:0007669"/>
    <property type="project" value="InterPro"/>
</dbReference>
<sequence>MNKILKDIINRFQVLLGNRVHYVPGWDCHGLPIELKATQSLQSDANKMASRGVEDRVGHIDTDALELRKTAANFALRTIETQKEEFSHFGIMADWSRAHTYRTLDPEYEANQLQVFGQMARAGLIYRQYRPVYWSPSSKTALAEAELEYNEAHRSRSVYVRFKLDERSAALRQVLEGLNCIDQGVDLVVWTTTPWTLPANAAVAIHKDLEYVLVRLATCGSATPLLIIGKDRLEAISSLGLGRVPAKGQDRPSIGKFDILASFNGSVMLDSTYRHPFLASASSSRPIVPADFVTATAGTGLVHCAPAHGADDYGLLRNIGMIDREGLFSPVDDDGKFTAEVGNDRLVGLDVVGAGSKEVINILEDADALLSEVPIVHKYPYDWRTKKPVITRATSQWFANLDRIKQPALKALEAVQFFPPTGRNRLEAFIRSRSEWCISRQRAWGVPLPVLYDTETDEALVDDTNVRHIAKVLKERGTNHWWEGPVDDFIAPEHKTSGRTWRKGRDTVDVWFDSGVSWTLLRGLRPKLPWADIYLEGSDQHRGWFQSSLLTAIAVGDQFSTDSLLNRSAPSSSASAPAAPFKQIVTHGFVVDEKGKKMSKSIGNVLSPLTIVLGDQKKGWPAYGTDVLRFWVAKSDYSGDVPVGPTVVKKAAEAVRKVRNVARFMLANLPAQGALSSSWSDMDRSSSGFTLEVANMSMADRYILLELYRLERACRKAYDVYDFAQVMRRISEFASGPLSSLYLDITKDVLYADPQDSQRRQTVVAVLDQTLRTFTSILAPVTPHLAEEIFHFYRGSEVDPAPDHQGRSVFECRWQSVEERWNDEDFEREMAQVLEVRDAVLASLETARRDGHVKSSLAAGVEFSGPTDSTLLKLLRNKKEELPNLFLVSDVSIYDEDEERPAPADNTWSLPSRFGDVTVRLRSALAHKCPRCWTWRRQEHEEVCGRCTQALAKDA</sequence>
<protein>
    <recommendedName>
        <fullName evidence="1">isoleucine--tRNA ligase</fullName>
        <ecNumber evidence="1">6.1.1.5</ecNumber>
    </recommendedName>
    <alternativeName>
        <fullName evidence="7">Isoleucyl-tRNA synthetase</fullName>
    </alternativeName>
</protein>
<dbReference type="Gene3D" id="3.90.740.10">
    <property type="entry name" value="Valyl/Leucyl/Isoleucyl-tRNA synthetase, editing domain"/>
    <property type="match status" value="1"/>
</dbReference>
<dbReference type="GO" id="GO:0006428">
    <property type="term" value="P:isoleucyl-tRNA aminoacylation"/>
    <property type="evidence" value="ECO:0007669"/>
    <property type="project" value="InterPro"/>
</dbReference>
<gene>
    <name evidence="10" type="primary">ISM1</name>
    <name evidence="10" type="ORF">OC846_004240</name>
</gene>
<dbReference type="InterPro" id="IPR009008">
    <property type="entry name" value="Val/Leu/Ile-tRNA-synth_edit"/>
</dbReference>
<dbReference type="AlphaFoldDB" id="A0AAN6JQJ8"/>
<evidence type="ECO:0000256" key="6">
    <source>
        <dbReference type="ARBA" id="ARBA00023146"/>
    </source>
</evidence>
<accession>A0AAN6JQJ8</accession>
<dbReference type="GO" id="GO:0002161">
    <property type="term" value="F:aminoacyl-tRNA deacylase activity"/>
    <property type="evidence" value="ECO:0007669"/>
    <property type="project" value="InterPro"/>
</dbReference>
<keyword evidence="4" id="KW-0067">ATP-binding</keyword>
<keyword evidence="5" id="KW-0648">Protein biosynthesis</keyword>
<evidence type="ECO:0000256" key="1">
    <source>
        <dbReference type="ARBA" id="ARBA00013165"/>
    </source>
</evidence>
<dbReference type="InterPro" id="IPR014729">
    <property type="entry name" value="Rossmann-like_a/b/a_fold"/>
</dbReference>
<dbReference type="Gene3D" id="1.10.730.20">
    <property type="match status" value="1"/>
</dbReference>
<dbReference type="Pfam" id="PF08264">
    <property type="entry name" value="Anticodon_1"/>
    <property type="match status" value="1"/>
</dbReference>
<dbReference type="PRINTS" id="PR00984">
    <property type="entry name" value="TRNASYNTHILE"/>
</dbReference>
<dbReference type="Pfam" id="PF00133">
    <property type="entry name" value="tRNA-synt_1"/>
    <property type="match status" value="1"/>
</dbReference>
<dbReference type="PANTHER" id="PTHR42765">
    <property type="entry name" value="SOLEUCYL-TRNA SYNTHETASE"/>
    <property type="match status" value="1"/>
</dbReference>
<dbReference type="CDD" id="cd07960">
    <property type="entry name" value="Anticodon_Ia_Ile_BEm"/>
    <property type="match status" value="1"/>
</dbReference>
<evidence type="ECO:0000313" key="11">
    <source>
        <dbReference type="Proteomes" id="UP001176517"/>
    </source>
</evidence>
<dbReference type="SUPFAM" id="SSF47323">
    <property type="entry name" value="Anticodon-binding domain of a subclass of class I aminoacyl-tRNA synthetases"/>
    <property type="match status" value="1"/>
</dbReference>
<evidence type="ECO:0000256" key="2">
    <source>
        <dbReference type="ARBA" id="ARBA00022598"/>
    </source>
</evidence>
<dbReference type="InterPro" id="IPR009080">
    <property type="entry name" value="tRNAsynth_Ia_anticodon-bd"/>
</dbReference>
<comment type="caution">
    <text evidence="10">The sequence shown here is derived from an EMBL/GenBank/DDBJ whole genome shotgun (WGS) entry which is preliminary data.</text>
</comment>
<feature type="domain" description="Methionyl/Valyl/Leucyl/Isoleucyl-tRNA synthetase anticodon-binding" evidence="9">
    <location>
        <begin position="700"/>
        <end position="859"/>
    </location>
</feature>
<dbReference type="EC" id="6.1.1.5" evidence="1"/>
<dbReference type="InterPro" id="IPR050081">
    <property type="entry name" value="Ile-tRNA_ligase"/>
</dbReference>
<dbReference type="PANTHER" id="PTHR42765:SF1">
    <property type="entry name" value="ISOLEUCINE--TRNA LIGASE, MITOCHONDRIAL"/>
    <property type="match status" value="1"/>
</dbReference>
<evidence type="ECO:0000256" key="4">
    <source>
        <dbReference type="ARBA" id="ARBA00022840"/>
    </source>
</evidence>
<keyword evidence="2 10" id="KW-0436">Ligase</keyword>
<evidence type="ECO:0000313" key="10">
    <source>
        <dbReference type="EMBL" id="KAK0549017.1"/>
    </source>
</evidence>
<dbReference type="Gene3D" id="1.10.10.830">
    <property type="entry name" value="Ile-tRNA synthetase CP2 domain-like"/>
    <property type="match status" value="1"/>
</dbReference>
<dbReference type="EMBL" id="JAPDMZ010000122">
    <property type="protein sequence ID" value="KAK0549017.1"/>
    <property type="molecule type" value="Genomic_DNA"/>
</dbReference>
<dbReference type="SUPFAM" id="SSF52374">
    <property type="entry name" value="Nucleotidylyl transferase"/>
    <property type="match status" value="1"/>
</dbReference>
<name>A0AAN6JQJ8_9BASI</name>
<feature type="domain" description="Aminoacyl-tRNA synthetase class Ia" evidence="8">
    <location>
        <begin position="1"/>
        <end position="641"/>
    </location>
</feature>
<keyword evidence="3" id="KW-0547">Nucleotide-binding</keyword>
<dbReference type="GO" id="GO:0005524">
    <property type="term" value="F:ATP binding"/>
    <property type="evidence" value="ECO:0007669"/>
    <property type="project" value="UniProtKB-KW"/>
</dbReference>
<dbReference type="Gene3D" id="3.40.50.620">
    <property type="entry name" value="HUPs"/>
    <property type="match status" value="2"/>
</dbReference>
<dbReference type="NCBIfam" id="TIGR00392">
    <property type="entry name" value="ileS"/>
    <property type="match status" value="1"/>
</dbReference>
<evidence type="ECO:0000259" key="8">
    <source>
        <dbReference type="Pfam" id="PF00133"/>
    </source>
</evidence>
<dbReference type="GO" id="GO:0005739">
    <property type="term" value="C:mitochondrion"/>
    <property type="evidence" value="ECO:0007669"/>
    <property type="project" value="TreeGrafter"/>
</dbReference>
<dbReference type="InterPro" id="IPR002301">
    <property type="entry name" value="Ile-tRNA-ligase"/>
</dbReference>
<keyword evidence="11" id="KW-1185">Reference proteome</keyword>
<dbReference type="GO" id="GO:0004822">
    <property type="term" value="F:isoleucine-tRNA ligase activity"/>
    <property type="evidence" value="ECO:0007669"/>
    <property type="project" value="UniProtKB-EC"/>
</dbReference>